<evidence type="ECO:0000313" key="2">
    <source>
        <dbReference type="Proteomes" id="UP001386955"/>
    </source>
</evidence>
<reference evidence="1 2" key="1">
    <citation type="submission" date="2024-01" db="EMBL/GenBank/DDBJ databases">
        <title>The genomes of 5 underutilized Papilionoideae crops provide insights into root nodulation and disease resistanc.</title>
        <authorList>
            <person name="Jiang F."/>
        </authorList>
    </citation>
    <scope>NUCLEOTIDE SEQUENCE [LARGE SCALE GENOMIC DNA]</scope>
    <source>
        <strain evidence="1">DUOXIRENSHENG_FW03</strain>
        <tissue evidence="1">Leaves</tissue>
    </source>
</reference>
<sequence>MAGGARRKWLSSTFAFDRFPIILYVSAFTVDNAPVPRGYSPFTLPRPHLYKRPRRLARFAKPTPQRGP</sequence>
<evidence type="ECO:0000313" key="1">
    <source>
        <dbReference type="EMBL" id="KAK7410240.1"/>
    </source>
</evidence>
<proteinExistence type="predicted"/>
<protein>
    <submittedName>
        <fullName evidence="1">Uncharacterized protein</fullName>
    </submittedName>
</protein>
<name>A0AAN9T9U8_PSOTE</name>
<dbReference type="Proteomes" id="UP001386955">
    <property type="component" value="Unassembled WGS sequence"/>
</dbReference>
<dbReference type="EMBL" id="JAYMYS010000001">
    <property type="protein sequence ID" value="KAK7410240.1"/>
    <property type="molecule type" value="Genomic_DNA"/>
</dbReference>
<comment type="caution">
    <text evidence="1">The sequence shown here is derived from an EMBL/GenBank/DDBJ whole genome shotgun (WGS) entry which is preliminary data.</text>
</comment>
<keyword evidence="2" id="KW-1185">Reference proteome</keyword>
<gene>
    <name evidence="1" type="ORF">VNO78_00869</name>
</gene>
<accession>A0AAN9T9U8</accession>
<organism evidence="1 2">
    <name type="scientific">Psophocarpus tetragonolobus</name>
    <name type="common">Winged bean</name>
    <name type="synonym">Dolichos tetragonolobus</name>
    <dbReference type="NCBI Taxonomy" id="3891"/>
    <lineage>
        <taxon>Eukaryota</taxon>
        <taxon>Viridiplantae</taxon>
        <taxon>Streptophyta</taxon>
        <taxon>Embryophyta</taxon>
        <taxon>Tracheophyta</taxon>
        <taxon>Spermatophyta</taxon>
        <taxon>Magnoliopsida</taxon>
        <taxon>eudicotyledons</taxon>
        <taxon>Gunneridae</taxon>
        <taxon>Pentapetalae</taxon>
        <taxon>rosids</taxon>
        <taxon>fabids</taxon>
        <taxon>Fabales</taxon>
        <taxon>Fabaceae</taxon>
        <taxon>Papilionoideae</taxon>
        <taxon>50 kb inversion clade</taxon>
        <taxon>NPAAA clade</taxon>
        <taxon>indigoferoid/millettioid clade</taxon>
        <taxon>Phaseoleae</taxon>
        <taxon>Psophocarpus</taxon>
    </lineage>
</organism>
<dbReference type="AlphaFoldDB" id="A0AAN9T9U8"/>